<evidence type="ECO:0000256" key="2">
    <source>
        <dbReference type="SAM" id="MobiDB-lite"/>
    </source>
</evidence>
<dbReference type="EnsemblMetazoa" id="CLYHEMT005953.3">
    <property type="protein sequence ID" value="CLYHEMP005953.3"/>
    <property type="gene ID" value="CLYHEMG005953"/>
</dbReference>
<dbReference type="AlphaFoldDB" id="A0A7M5U3X9"/>
<dbReference type="EnsemblMetazoa" id="CLYHEMT005953.2">
    <property type="protein sequence ID" value="CLYHEMP005953.2"/>
    <property type="gene ID" value="CLYHEMG005953"/>
</dbReference>
<dbReference type="Proteomes" id="UP000594262">
    <property type="component" value="Unplaced"/>
</dbReference>
<dbReference type="GO" id="GO:0008270">
    <property type="term" value="F:zinc ion binding"/>
    <property type="evidence" value="ECO:0007669"/>
    <property type="project" value="UniProtKB-KW"/>
</dbReference>
<feature type="compositionally biased region" description="Acidic residues" evidence="2">
    <location>
        <begin position="273"/>
        <end position="294"/>
    </location>
</feature>
<dbReference type="PROSITE" id="PS50966">
    <property type="entry name" value="ZF_SWIM"/>
    <property type="match status" value="1"/>
</dbReference>
<sequence length="294" mass="33627">MERRKFQKLDRKNMVTMFIKPGPVYLRYKVIYGSTQELPRCSCPDWKRNYLPCKHILAVLKYMENKSLVPLGKKLLESLSHTIQLEPILVEDGVTEDDDPIVRYPNASDLLVPDSTTPTEESNVLPAIEEQQTKPLKSNTGQKCREIMKEIVNLTHLMEHNEEALLILKGQLIKSLENMSTKAPRDFGLVLDKRVKKLPNKVQTKQPFQNIPKPKKKSSTVGRVGVASEMDIPDIKEEPTKRSQKIQLTTEECIPLDDKAEYDIPLPEPGKADEDENKADEDESEADEDESYRN</sequence>
<dbReference type="Pfam" id="PF04434">
    <property type="entry name" value="SWIM"/>
    <property type="match status" value="1"/>
</dbReference>
<dbReference type="InterPro" id="IPR007527">
    <property type="entry name" value="Znf_SWIM"/>
</dbReference>
<evidence type="ECO:0000313" key="5">
    <source>
        <dbReference type="Proteomes" id="UP000594262"/>
    </source>
</evidence>
<keyword evidence="1" id="KW-0863">Zinc-finger</keyword>
<evidence type="ECO:0000259" key="3">
    <source>
        <dbReference type="PROSITE" id="PS50966"/>
    </source>
</evidence>
<protein>
    <recommendedName>
        <fullName evidence="3">SWIM-type domain-containing protein</fullName>
    </recommendedName>
</protein>
<keyword evidence="1" id="KW-0862">Zinc</keyword>
<keyword evidence="5" id="KW-1185">Reference proteome</keyword>
<feature type="region of interest" description="Disordered" evidence="2">
    <location>
        <begin position="204"/>
        <end position="294"/>
    </location>
</feature>
<keyword evidence="1" id="KW-0479">Metal-binding</keyword>
<organism evidence="4 5">
    <name type="scientific">Clytia hemisphaerica</name>
    <dbReference type="NCBI Taxonomy" id="252671"/>
    <lineage>
        <taxon>Eukaryota</taxon>
        <taxon>Metazoa</taxon>
        <taxon>Cnidaria</taxon>
        <taxon>Hydrozoa</taxon>
        <taxon>Hydroidolina</taxon>
        <taxon>Leptothecata</taxon>
        <taxon>Obeliida</taxon>
        <taxon>Clytiidae</taxon>
        <taxon>Clytia</taxon>
    </lineage>
</organism>
<name>A0A7M5U3X9_9CNID</name>
<accession>A0A7M5U3X9</accession>
<evidence type="ECO:0000256" key="1">
    <source>
        <dbReference type="PROSITE-ProRule" id="PRU00325"/>
    </source>
</evidence>
<feature type="domain" description="SWIM-type" evidence="3">
    <location>
        <begin position="28"/>
        <end position="64"/>
    </location>
</feature>
<dbReference type="OrthoDB" id="5990610at2759"/>
<proteinExistence type="predicted"/>
<reference evidence="4" key="1">
    <citation type="submission" date="2021-01" db="UniProtKB">
        <authorList>
            <consortium name="EnsemblMetazoa"/>
        </authorList>
    </citation>
    <scope>IDENTIFICATION</scope>
</reference>
<evidence type="ECO:0000313" key="4">
    <source>
        <dbReference type="EnsemblMetazoa" id="CLYHEMP005953.1"/>
    </source>
</evidence>
<dbReference type="EnsemblMetazoa" id="CLYHEMT005953.1">
    <property type="protein sequence ID" value="CLYHEMP005953.1"/>
    <property type="gene ID" value="CLYHEMG005953"/>
</dbReference>